<dbReference type="PRINTS" id="PR00363">
    <property type="entry name" value="CYTOCHROMEB5"/>
</dbReference>
<evidence type="ECO:0000256" key="15">
    <source>
        <dbReference type="ARBA" id="ARBA00023063"/>
    </source>
</evidence>
<feature type="domain" description="Cytochrome b5 heme-binding" evidence="20">
    <location>
        <begin position="581"/>
        <end position="655"/>
    </location>
</feature>
<name>A0A8H2XQ34_9AGAM</name>
<evidence type="ECO:0000256" key="9">
    <source>
        <dbReference type="ARBA" id="ARBA00022617"/>
    </source>
</evidence>
<evidence type="ECO:0000256" key="19">
    <source>
        <dbReference type="SAM" id="MobiDB-lite"/>
    </source>
</evidence>
<dbReference type="InterPro" id="IPR005066">
    <property type="entry name" value="MoCF_OxRdtse_dimer"/>
</dbReference>
<feature type="compositionally biased region" description="Low complexity" evidence="19">
    <location>
        <begin position="32"/>
        <end position="56"/>
    </location>
</feature>
<proteinExistence type="inferred from homology"/>
<dbReference type="InterPro" id="IPR018506">
    <property type="entry name" value="Cyt_B5_heme-BS"/>
</dbReference>
<dbReference type="AlphaFoldDB" id="A0A8H2XQ34"/>
<dbReference type="Pfam" id="PF00970">
    <property type="entry name" value="FAD_binding_6"/>
    <property type="match status" value="1"/>
</dbReference>
<comment type="function">
    <text evidence="3">Nitrate reductase is a key enzyme involved in the first step of nitrate assimilation in plants, fungi and bacteria.</text>
</comment>
<evidence type="ECO:0000256" key="16">
    <source>
        <dbReference type="ARBA" id="ARBA00023157"/>
    </source>
</evidence>
<dbReference type="PIRSF" id="PIRSF000233">
    <property type="entry name" value="Nitr_rd_NADH"/>
    <property type="match status" value="1"/>
</dbReference>
<dbReference type="GO" id="GO:0006809">
    <property type="term" value="P:nitric oxide biosynthetic process"/>
    <property type="evidence" value="ECO:0007669"/>
    <property type="project" value="InterPro"/>
</dbReference>
<comment type="catalytic activity">
    <reaction evidence="17">
        <text>nitrite + NADP(+) + H2O = nitrate + NADPH + H(+)</text>
        <dbReference type="Rhea" id="RHEA:19061"/>
        <dbReference type="ChEBI" id="CHEBI:15377"/>
        <dbReference type="ChEBI" id="CHEBI:15378"/>
        <dbReference type="ChEBI" id="CHEBI:16301"/>
        <dbReference type="ChEBI" id="CHEBI:17632"/>
        <dbReference type="ChEBI" id="CHEBI:57783"/>
        <dbReference type="ChEBI" id="CHEBI:58349"/>
        <dbReference type="EC" id="1.7.1.3"/>
    </reaction>
</comment>
<dbReference type="SUPFAM" id="SSF81296">
    <property type="entry name" value="E set domains"/>
    <property type="match status" value="1"/>
</dbReference>
<feature type="non-terminal residue" evidence="22">
    <location>
        <position position="937"/>
    </location>
</feature>
<dbReference type="Pfam" id="PF00175">
    <property type="entry name" value="NAD_binding_1"/>
    <property type="match status" value="1"/>
</dbReference>
<dbReference type="InterPro" id="IPR036374">
    <property type="entry name" value="OxRdtase_Mopterin-bd_sf"/>
</dbReference>
<evidence type="ECO:0000259" key="20">
    <source>
        <dbReference type="PROSITE" id="PS50255"/>
    </source>
</evidence>
<comment type="subunit">
    <text evidence="5">Homodimer.</text>
</comment>
<evidence type="ECO:0000256" key="14">
    <source>
        <dbReference type="ARBA" id="ARBA00023004"/>
    </source>
</evidence>
<dbReference type="GO" id="GO:0006790">
    <property type="term" value="P:sulfur compound metabolic process"/>
    <property type="evidence" value="ECO:0007669"/>
    <property type="project" value="TreeGrafter"/>
</dbReference>
<dbReference type="PANTHER" id="PTHR19372">
    <property type="entry name" value="SULFITE REDUCTASE"/>
    <property type="match status" value="1"/>
</dbReference>
<keyword evidence="14" id="KW-0408">Iron</keyword>
<dbReference type="SUPFAM" id="SSF56524">
    <property type="entry name" value="Oxidoreductase molybdopterin-binding domain"/>
    <property type="match status" value="1"/>
</dbReference>
<dbReference type="EC" id="1.7.1.3" evidence="6"/>
<evidence type="ECO:0000256" key="8">
    <source>
        <dbReference type="ARBA" id="ARBA00022505"/>
    </source>
</evidence>
<dbReference type="InterPro" id="IPR012137">
    <property type="entry name" value="Nitr_rd_NADH"/>
</dbReference>
<dbReference type="InterPro" id="IPR017938">
    <property type="entry name" value="Riboflavin_synthase-like_b-brl"/>
</dbReference>
<dbReference type="Gene3D" id="2.60.40.650">
    <property type="match status" value="1"/>
</dbReference>
<dbReference type="GO" id="GO:0050464">
    <property type="term" value="F:nitrate reductase (NADPH) activity"/>
    <property type="evidence" value="ECO:0007669"/>
    <property type="project" value="UniProtKB-EC"/>
</dbReference>
<dbReference type="PANTHER" id="PTHR19372:SF7">
    <property type="entry name" value="SULFITE OXIDASE, MITOCHONDRIAL"/>
    <property type="match status" value="1"/>
</dbReference>
<evidence type="ECO:0000256" key="18">
    <source>
        <dbReference type="PIRSR" id="PIRSR000233-1"/>
    </source>
</evidence>
<dbReference type="Gene3D" id="3.40.50.80">
    <property type="entry name" value="Nucleotide-binding domain of ferredoxin-NADP reductase (FNR) module"/>
    <property type="match status" value="1"/>
</dbReference>
<dbReference type="Gene3D" id="3.10.120.10">
    <property type="entry name" value="Cytochrome b5-like heme/steroid binding domain"/>
    <property type="match status" value="1"/>
</dbReference>
<keyword evidence="13" id="KW-0560">Oxidoreductase</keyword>
<evidence type="ECO:0000256" key="7">
    <source>
        <dbReference type="ARBA" id="ARBA00015499"/>
    </source>
</evidence>
<comment type="similarity">
    <text evidence="4">Belongs to the nitrate reductase family.</text>
</comment>
<comment type="cofactor">
    <cofactor evidence="18">
        <name>Mo-molybdopterin</name>
        <dbReference type="ChEBI" id="CHEBI:71302"/>
    </cofactor>
    <text evidence="18">Binds 1 Mo-molybdopterin (Mo-MPT) cofactor per subunit.</text>
</comment>
<dbReference type="SUPFAM" id="SSF55856">
    <property type="entry name" value="Cytochrome b5-like heme/steroid binding domain"/>
    <property type="match status" value="1"/>
</dbReference>
<dbReference type="PROSITE" id="PS51384">
    <property type="entry name" value="FAD_FR"/>
    <property type="match status" value="1"/>
</dbReference>
<dbReference type="InterPro" id="IPR017927">
    <property type="entry name" value="FAD-bd_FR_type"/>
</dbReference>
<dbReference type="PRINTS" id="PR00371">
    <property type="entry name" value="FPNCR"/>
</dbReference>
<comment type="cofactor">
    <cofactor evidence="2">
        <name>FAD</name>
        <dbReference type="ChEBI" id="CHEBI:57692"/>
    </cofactor>
</comment>
<evidence type="ECO:0000256" key="2">
    <source>
        <dbReference type="ARBA" id="ARBA00001974"/>
    </source>
</evidence>
<dbReference type="InterPro" id="IPR008335">
    <property type="entry name" value="Mopterin_OxRdtase_euk"/>
</dbReference>
<evidence type="ECO:0000313" key="23">
    <source>
        <dbReference type="Proteomes" id="UP000663826"/>
    </source>
</evidence>
<gene>
    <name evidence="22" type="ORF">RDB_LOCUS61176</name>
</gene>
<evidence type="ECO:0000313" key="22">
    <source>
        <dbReference type="EMBL" id="CAE6432591.1"/>
    </source>
</evidence>
<dbReference type="CDD" id="cd06183">
    <property type="entry name" value="cyt_b5_reduct_like"/>
    <property type="match status" value="1"/>
</dbReference>
<dbReference type="Pfam" id="PF03404">
    <property type="entry name" value="Mo-co_dimer"/>
    <property type="match status" value="1"/>
</dbReference>
<evidence type="ECO:0000256" key="10">
    <source>
        <dbReference type="ARBA" id="ARBA00022630"/>
    </source>
</evidence>
<evidence type="ECO:0000256" key="6">
    <source>
        <dbReference type="ARBA" id="ARBA00012673"/>
    </source>
</evidence>
<dbReference type="SUPFAM" id="SSF63380">
    <property type="entry name" value="Riboflavin synthase domain-like"/>
    <property type="match status" value="1"/>
</dbReference>
<dbReference type="PROSITE" id="PS00559">
    <property type="entry name" value="MOLYBDOPTERIN_EUK"/>
    <property type="match status" value="1"/>
</dbReference>
<feature type="binding site" evidence="18">
    <location>
        <position position="185"/>
    </location>
    <ligand>
        <name>Mo-molybdopterin</name>
        <dbReference type="ChEBI" id="CHEBI:71302"/>
    </ligand>
    <ligandPart>
        <name>Mo</name>
        <dbReference type="ChEBI" id="CHEBI:28685"/>
    </ligandPart>
</feature>
<keyword evidence="12" id="KW-0274">FAD</keyword>
<dbReference type="FunFam" id="3.90.420.10:FF:000003">
    <property type="entry name" value="Nitrate reductase"/>
    <property type="match status" value="1"/>
</dbReference>
<keyword evidence="10" id="KW-0285">Flavoprotein</keyword>
<dbReference type="Gene3D" id="2.40.30.10">
    <property type="entry name" value="Translation factors"/>
    <property type="match status" value="1"/>
</dbReference>
<evidence type="ECO:0000256" key="4">
    <source>
        <dbReference type="ARBA" id="ARBA00006253"/>
    </source>
</evidence>
<evidence type="ECO:0000256" key="12">
    <source>
        <dbReference type="ARBA" id="ARBA00022827"/>
    </source>
</evidence>
<keyword evidence="9" id="KW-0349">Heme</keyword>
<feature type="domain" description="FAD-binding FR-type" evidence="21">
    <location>
        <begin position="679"/>
        <end position="791"/>
    </location>
</feature>
<protein>
    <recommendedName>
        <fullName evidence="7">Nitrate reductase [NADPH]</fullName>
        <ecNumber evidence="6">1.7.1.3</ecNumber>
    </recommendedName>
</protein>
<dbReference type="Pfam" id="PF00174">
    <property type="entry name" value="Oxidored_molyb"/>
    <property type="match status" value="1"/>
</dbReference>
<dbReference type="SUPFAM" id="SSF52343">
    <property type="entry name" value="Ferredoxin reductase-like, C-terminal NADP-linked domain"/>
    <property type="match status" value="1"/>
</dbReference>
<dbReference type="PRINTS" id="PR00407">
    <property type="entry name" value="EUMOPTERIN"/>
</dbReference>
<dbReference type="GO" id="GO:0020037">
    <property type="term" value="F:heme binding"/>
    <property type="evidence" value="ECO:0007669"/>
    <property type="project" value="InterPro"/>
</dbReference>
<dbReference type="InterPro" id="IPR022407">
    <property type="entry name" value="OxRdtase_Mopterin_BS"/>
</dbReference>
<dbReference type="Proteomes" id="UP000663826">
    <property type="component" value="Unassembled WGS sequence"/>
</dbReference>
<dbReference type="GO" id="GO:0043546">
    <property type="term" value="F:molybdopterin cofactor binding"/>
    <property type="evidence" value="ECO:0007669"/>
    <property type="project" value="InterPro"/>
</dbReference>
<keyword evidence="11 18" id="KW-0479">Metal-binding</keyword>
<dbReference type="InterPro" id="IPR036400">
    <property type="entry name" value="Cyt_B5-like_heme/steroid_sf"/>
</dbReference>
<evidence type="ECO:0000256" key="11">
    <source>
        <dbReference type="ARBA" id="ARBA00022723"/>
    </source>
</evidence>
<dbReference type="GO" id="GO:0030151">
    <property type="term" value="F:molybdenum ion binding"/>
    <property type="evidence" value="ECO:0007669"/>
    <property type="project" value="InterPro"/>
</dbReference>
<dbReference type="EMBL" id="CAJMWQ010001062">
    <property type="protein sequence ID" value="CAE6432591.1"/>
    <property type="molecule type" value="Genomic_DNA"/>
</dbReference>
<dbReference type="PRINTS" id="PR00406">
    <property type="entry name" value="CYTB5RDTASE"/>
</dbReference>
<keyword evidence="15" id="KW-0534">Nitrate assimilation</keyword>
<keyword evidence="16" id="KW-1015">Disulfide bond</keyword>
<dbReference type="InterPro" id="IPR014756">
    <property type="entry name" value="Ig_E-set"/>
</dbReference>
<evidence type="ECO:0000256" key="3">
    <source>
        <dbReference type="ARBA" id="ARBA00003838"/>
    </source>
</evidence>
<dbReference type="InterPro" id="IPR001199">
    <property type="entry name" value="Cyt_B5-like_heme/steroid-bd"/>
</dbReference>
<evidence type="ECO:0000256" key="1">
    <source>
        <dbReference type="ARBA" id="ARBA00001971"/>
    </source>
</evidence>
<dbReference type="Gene3D" id="3.90.420.10">
    <property type="entry name" value="Oxidoreductase, molybdopterin-binding domain"/>
    <property type="match status" value="1"/>
</dbReference>
<keyword evidence="8 18" id="KW-0500">Molybdenum</keyword>
<dbReference type="PROSITE" id="PS00191">
    <property type="entry name" value="CYTOCHROME_B5_1"/>
    <property type="match status" value="1"/>
</dbReference>
<dbReference type="PROSITE" id="PS50255">
    <property type="entry name" value="CYTOCHROME_B5_2"/>
    <property type="match status" value="1"/>
</dbReference>
<organism evidence="22 23">
    <name type="scientific">Rhizoctonia solani</name>
    <dbReference type="NCBI Taxonomy" id="456999"/>
    <lineage>
        <taxon>Eukaryota</taxon>
        <taxon>Fungi</taxon>
        <taxon>Dikarya</taxon>
        <taxon>Basidiomycota</taxon>
        <taxon>Agaricomycotina</taxon>
        <taxon>Agaricomycetes</taxon>
        <taxon>Cantharellales</taxon>
        <taxon>Ceratobasidiaceae</taxon>
        <taxon>Rhizoctonia</taxon>
    </lineage>
</organism>
<dbReference type="GO" id="GO:0042128">
    <property type="term" value="P:nitrate assimilation"/>
    <property type="evidence" value="ECO:0007669"/>
    <property type="project" value="UniProtKB-KW"/>
</dbReference>
<sequence length="937" mass="104105">FIIPYFRPFLSTNTFQSSMTSQPFVHTQPIELTDSSSSSSPGSLSDSTAPSSPASISIDDKLSLTAGLPSHFPALPESTPPALVSSQDAETPDNWVKRDDRLIRLTGKHPFNCEAKLGDLFAAGFLTPTELFYVRNHGAVPKVDEELAQNWTLRVHGLVKNECALTLDDLKRKFPVVTLPVTLVCAGNRRKEQNMVLKGLGFSWGAAGVSTALFTGVYLSDVLEYAQPIRPAAKHVVFEGTDSLPNGPYGTSQLLSWAANKEKGMLLAWAMNGLPLTPDHGFPLRVVIPGQIGGRSVKWLNRIEVSNQESQHYLHFFDNKVLPTQLSPEQGDITTFILYLANLLPQLETKRSGGMILSKLYHMVYSDLNVNSAIAKPDHEEVVEVPQSEDANELFYPIRGYAYAGGGRRITRVEVSLDEGNTWTLAEITYPEDLYRSVCYNDESYGSLDLTERDTCFCWCFWTFPASILELAKSNSIMCRAMDESLALQQRDMYWNPTGMMNNWWFRIAIHRIELENRTVLRFEHPTLAGTASGGWMQRMKEAGQSITNPTFGPARTGVGDSSAVLPEPAEVISMKNPNIKRMITVAELKAQPKEQPWFVVDGEVYDGTGYLADHPGGADSIIIAAGQDASEDFFAIHSPDAKKKMAAFHIGTLVAGEGDLQNDDLVDEEDSPTFLHKTKWKPVKLQTITPISPDTSIFRFALQTPEQSLGLPVGQHVFVRLRRKDTGEMVQRAYTPVSREQEVGHIDLLVKMYLPTDEYPQGGKMSIGFHQLIVDDTIELKGPLGSFIWNGNGAALWKGVERRVRNIGLICAGSGITPILQVLRSVLEDHTDHETTLWLLDSNRTEQDILCRDELLTFAERKGRIKAHFTLSKSPNEGWTFSTGRINDEMMKAHLPAPDTPDTLILICGPDNLIKQTVKPGLERLGWDTSKTLVVF</sequence>
<dbReference type="GO" id="GO:0008482">
    <property type="term" value="F:sulfite oxidase activity"/>
    <property type="evidence" value="ECO:0007669"/>
    <property type="project" value="TreeGrafter"/>
</dbReference>
<evidence type="ECO:0000256" key="13">
    <source>
        <dbReference type="ARBA" id="ARBA00023002"/>
    </source>
</evidence>
<evidence type="ECO:0000256" key="5">
    <source>
        <dbReference type="ARBA" id="ARBA00011738"/>
    </source>
</evidence>
<reference evidence="22" key="1">
    <citation type="submission" date="2021-01" db="EMBL/GenBank/DDBJ databases">
        <authorList>
            <person name="Kaushik A."/>
        </authorList>
    </citation>
    <scope>NUCLEOTIDE SEQUENCE</scope>
    <source>
        <strain evidence="22">AG1-1B</strain>
    </source>
</reference>
<dbReference type="InterPro" id="IPR039261">
    <property type="entry name" value="FNR_nucleotide-bd"/>
</dbReference>
<evidence type="ECO:0000259" key="21">
    <source>
        <dbReference type="PROSITE" id="PS51384"/>
    </source>
</evidence>
<dbReference type="InterPro" id="IPR001709">
    <property type="entry name" value="Flavoprot_Pyr_Nucl_cyt_Rdtase"/>
</dbReference>
<accession>A0A8H2XQ34</accession>
<comment type="caution">
    <text evidence="22">The sequence shown here is derived from an EMBL/GenBank/DDBJ whole genome shotgun (WGS) entry which is preliminary data.</text>
</comment>
<feature type="region of interest" description="Disordered" evidence="19">
    <location>
        <begin position="31"/>
        <end position="56"/>
    </location>
</feature>
<dbReference type="InterPro" id="IPR000572">
    <property type="entry name" value="OxRdtase_Mopterin-bd_dom"/>
</dbReference>
<evidence type="ECO:0000256" key="17">
    <source>
        <dbReference type="ARBA" id="ARBA00049155"/>
    </source>
</evidence>
<dbReference type="InterPro" id="IPR008333">
    <property type="entry name" value="Cbr1-like_FAD-bd_dom"/>
</dbReference>
<comment type="cofactor">
    <cofactor evidence="1">
        <name>heme</name>
        <dbReference type="ChEBI" id="CHEBI:30413"/>
    </cofactor>
</comment>
<dbReference type="InterPro" id="IPR001433">
    <property type="entry name" value="OxRdtase_FAD/NAD-bd"/>
</dbReference>
<dbReference type="Pfam" id="PF00173">
    <property type="entry name" value="Cyt-b5"/>
    <property type="match status" value="1"/>
</dbReference>
<dbReference type="SMART" id="SM01117">
    <property type="entry name" value="Cyt-b5"/>
    <property type="match status" value="1"/>
</dbReference>